<protein>
    <recommendedName>
        <fullName evidence="4">RNA polymerase II-associated protein 3</fullName>
    </recommendedName>
</protein>
<evidence type="ECO:0000256" key="2">
    <source>
        <dbReference type="ARBA" id="ARBA00022803"/>
    </source>
</evidence>
<evidence type="ECO:0000256" key="6">
    <source>
        <dbReference type="SAM" id="MobiDB-lite"/>
    </source>
</evidence>
<dbReference type="Pfam" id="PF13877">
    <property type="entry name" value="RPAP3_C"/>
    <property type="match status" value="1"/>
</dbReference>
<comment type="similarity">
    <text evidence="3">Belongs to the RPAP3 family.</text>
</comment>
<dbReference type="InterPro" id="IPR025986">
    <property type="entry name" value="RPAP3-like_C"/>
</dbReference>
<dbReference type="PANTHER" id="PTHR46423">
    <property type="entry name" value="RNA POLYMERASE II-ASSOCIATED PROTEIN 3"/>
    <property type="match status" value="1"/>
</dbReference>
<dbReference type="PANTHER" id="PTHR46423:SF1">
    <property type="entry name" value="RNA POLYMERASE II-ASSOCIATED PROTEIN 3"/>
    <property type="match status" value="1"/>
</dbReference>
<feature type="region of interest" description="Disordered" evidence="6">
    <location>
        <begin position="135"/>
        <end position="171"/>
    </location>
</feature>
<evidence type="ECO:0000256" key="3">
    <source>
        <dbReference type="ARBA" id="ARBA00038275"/>
    </source>
</evidence>
<dbReference type="PROSITE" id="PS50005">
    <property type="entry name" value="TPR"/>
    <property type="match status" value="1"/>
</dbReference>
<name>A0A9Q3EL03_9BASI</name>
<evidence type="ECO:0000256" key="1">
    <source>
        <dbReference type="ARBA" id="ARBA00022737"/>
    </source>
</evidence>
<dbReference type="InterPro" id="IPR011990">
    <property type="entry name" value="TPR-like_helical_dom_sf"/>
</dbReference>
<gene>
    <name evidence="8" type="ORF">O181_064715</name>
</gene>
<feature type="domain" description="RNA-polymerase II-associated protein 3-like C-terminal" evidence="7">
    <location>
        <begin position="291"/>
        <end position="378"/>
    </location>
</feature>
<organism evidence="8 9">
    <name type="scientific">Austropuccinia psidii MF-1</name>
    <dbReference type="NCBI Taxonomy" id="1389203"/>
    <lineage>
        <taxon>Eukaryota</taxon>
        <taxon>Fungi</taxon>
        <taxon>Dikarya</taxon>
        <taxon>Basidiomycota</taxon>
        <taxon>Pucciniomycotina</taxon>
        <taxon>Pucciniomycetes</taxon>
        <taxon>Pucciniales</taxon>
        <taxon>Sphaerophragmiaceae</taxon>
        <taxon>Austropuccinia</taxon>
    </lineage>
</organism>
<keyword evidence="1" id="KW-0677">Repeat</keyword>
<dbReference type="GO" id="GO:0101031">
    <property type="term" value="C:protein folding chaperone complex"/>
    <property type="evidence" value="ECO:0007669"/>
    <property type="project" value="TreeGrafter"/>
</dbReference>
<dbReference type="Gene3D" id="1.25.40.10">
    <property type="entry name" value="Tetratricopeptide repeat domain"/>
    <property type="match status" value="1"/>
</dbReference>
<dbReference type="EMBL" id="AVOT02031476">
    <property type="protein sequence ID" value="MBW0525000.1"/>
    <property type="molecule type" value="Genomic_DNA"/>
</dbReference>
<dbReference type="AlphaFoldDB" id="A0A9Q3EL03"/>
<keyword evidence="9" id="KW-1185">Reference proteome</keyword>
<dbReference type="SMART" id="SM00028">
    <property type="entry name" value="TPR"/>
    <property type="match status" value="3"/>
</dbReference>
<feature type="repeat" description="TPR" evidence="5">
    <location>
        <begin position="9"/>
        <end position="42"/>
    </location>
</feature>
<evidence type="ECO:0000313" key="8">
    <source>
        <dbReference type="EMBL" id="MBW0525000.1"/>
    </source>
</evidence>
<accession>A0A9Q3EL03</accession>
<reference evidence="8" key="1">
    <citation type="submission" date="2021-03" db="EMBL/GenBank/DDBJ databases">
        <title>Draft genome sequence of rust myrtle Austropuccinia psidii MF-1, a brazilian biotype.</title>
        <authorList>
            <person name="Quecine M.C."/>
            <person name="Pachon D.M.R."/>
            <person name="Bonatelli M.L."/>
            <person name="Correr F.H."/>
            <person name="Franceschini L.M."/>
            <person name="Leite T.F."/>
            <person name="Margarido G.R.A."/>
            <person name="Almeida C.A."/>
            <person name="Ferrarezi J.A."/>
            <person name="Labate C.A."/>
        </authorList>
    </citation>
    <scope>NUCLEOTIDE SEQUENCE</scope>
    <source>
        <strain evidence="8">MF-1</strain>
    </source>
</reference>
<dbReference type="OrthoDB" id="629492at2759"/>
<dbReference type="Proteomes" id="UP000765509">
    <property type="component" value="Unassembled WGS sequence"/>
</dbReference>
<dbReference type="SUPFAM" id="SSF48452">
    <property type="entry name" value="TPR-like"/>
    <property type="match status" value="1"/>
</dbReference>
<sequence length="411" mass="46785">MESKLNASPLSSRNKGNMAFQNGNFQLAIENYTLAIKANPADYLLFSNRAMARLKLQQWKLAEKDCTRSLELLPFRNCKALFRRATARKHLHKWTEALQDLQLALEIEPTNQSIQKEFTELQLQDKILHSSGEVTSKAVDIDSSPPTSSTTHSTDPSNSINESDSKKITTQTTSQLATSFQVEKKLENHYNAHTDQIQVEKKLGNHSDAQIDGFLREISTKKLTGQIIKSDQIEKSASSFGLLKEKRQQKQKAFHKLKAPIAQESACNPKADLKLSKNLETRKSYPSSLISSFSEFEMRWGISDNLENRTLVLEALQPKSLPELFGEHLEPNLFEQILETMEYFIKSGESNKVLHVMNILESLDKVPRIQTLIMFLEPIHKQVIDNLFEVIGNYNLVNSSRILSKLKSWQL</sequence>
<comment type="caution">
    <text evidence="8">The sequence shown here is derived from an EMBL/GenBank/DDBJ whole genome shotgun (WGS) entry which is preliminary data.</text>
</comment>
<feature type="compositionally biased region" description="Low complexity" evidence="6">
    <location>
        <begin position="141"/>
        <end position="159"/>
    </location>
</feature>
<evidence type="ECO:0000259" key="7">
    <source>
        <dbReference type="Pfam" id="PF13877"/>
    </source>
</evidence>
<evidence type="ECO:0000256" key="5">
    <source>
        <dbReference type="PROSITE-ProRule" id="PRU00339"/>
    </source>
</evidence>
<dbReference type="InterPro" id="IPR051966">
    <property type="entry name" value="RPAP3"/>
</dbReference>
<dbReference type="InterPro" id="IPR019734">
    <property type="entry name" value="TPR_rpt"/>
</dbReference>
<keyword evidence="2 5" id="KW-0802">TPR repeat</keyword>
<evidence type="ECO:0000256" key="4">
    <source>
        <dbReference type="ARBA" id="ARBA00040133"/>
    </source>
</evidence>
<evidence type="ECO:0000313" key="9">
    <source>
        <dbReference type="Proteomes" id="UP000765509"/>
    </source>
</evidence>
<proteinExistence type="inferred from homology"/>